<dbReference type="AlphaFoldDB" id="A0A1X4XYU5"/>
<gene>
    <name evidence="2" type="ORF">DESAMIL20_592</name>
</gene>
<evidence type="ECO:0000313" key="2">
    <source>
        <dbReference type="EMBL" id="OSS42709.1"/>
    </source>
</evidence>
<keyword evidence="2" id="KW-0808">Transferase</keyword>
<keyword evidence="2" id="KW-0489">Methyltransferase</keyword>
<comment type="caution">
    <text evidence="2">The sequence shown here is derived from an EMBL/GenBank/DDBJ whole genome shotgun (WGS) entry which is preliminary data.</text>
</comment>
<dbReference type="PANTHER" id="PTHR44068:SF11">
    <property type="entry name" value="GERANYL DIPHOSPHATE 2-C-METHYLTRANSFERASE"/>
    <property type="match status" value="1"/>
</dbReference>
<dbReference type="SUPFAM" id="SSF53335">
    <property type="entry name" value="S-adenosyl-L-methionine-dependent methyltransferases"/>
    <property type="match status" value="1"/>
</dbReference>
<dbReference type="EC" id="2.1.1.163" evidence="2"/>
<dbReference type="InterPro" id="IPR050447">
    <property type="entry name" value="Erg6_SMT_methyltransf"/>
</dbReference>
<evidence type="ECO:0000313" key="3">
    <source>
        <dbReference type="Proteomes" id="UP000194141"/>
    </source>
</evidence>
<sequence length="251" mass="29103">MGNQDIVKNNFGSKALNYRLSSTHSNSDDLERMINFLKPKHNDIVLDIATGAGHTAIAFAKVNSNVVAIDITKEMLLQAQIASKQASVDNIEFLEADVHNLPFRDNFFDIVACRFAVHHFYNVQKTLKEMCRVLKPEAKFYILDCSVIDGDETEMVINRLEALRDSSHVYSLSKRQWIKLLKDLPLEIKNIDLLKRQYKLPEWFDRMGTNNDNRQKIFELLNNLSENSKSFYQFSQTFIDTYYIEIIAKKL</sequence>
<reference evidence="2 3" key="1">
    <citation type="journal article" date="2017" name="Front. Microbiol.">
        <title>Genome Sequence of Desulfurella amilsii Strain TR1 and Comparative Genomics of Desulfurellaceae Family.</title>
        <authorList>
            <person name="Florentino A.P."/>
            <person name="Stams A.J."/>
            <person name="Sanchez-Andrea I."/>
        </authorList>
    </citation>
    <scope>NUCLEOTIDE SEQUENCE [LARGE SCALE GENOMIC DNA]</scope>
    <source>
        <strain evidence="2 3">TR1</strain>
    </source>
</reference>
<dbReference type="InterPro" id="IPR025714">
    <property type="entry name" value="Methyltranfer_dom"/>
</dbReference>
<name>A0A1X4XYU5_9BACT</name>
<dbReference type="Proteomes" id="UP000194141">
    <property type="component" value="Unassembled WGS sequence"/>
</dbReference>
<dbReference type="GO" id="GO:0032259">
    <property type="term" value="P:methylation"/>
    <property type="evidence" value="ECO:0007669"/>
    <property type="project" value="UniProtKB-KW"/>
</dbReference>
<dbReference type="PANTHER" id="PTHR44068">
    <property type="entry name" value="ZGC:194242"/>
    <property type="match status" value="1"/>
</dbReference>
<dbReference type="GO" id="GO:0043770">
    <property type="term" value="F:demethylmenaquinone methyltransferase activity"/>
    <property type="evidence" value="ECO:0007669"/>
    <property type="project" value="UniProtKB-EC"/>
</dbReference>
<accession>A0A1X4XYU5</accession>
<protein>
    <submittedName>
        <fullName evidence="2">2-heptaprenyl-1,4-naphthoquinone methyltransferase</fullName>
        <ecNumber evidence="2">2.1.1.163</ecNumber>
    </submittedName>
</protein>
<dbReference type="OrthoDB" id="9787738at2"/>
<feature type="domain" description="Methyltransferase" evidence="1">
    <location>
        <begin position="41"/>
        <end position="165"/>
    </location>
</feature>
<dbReference type="STRING" id="1562698.DESAMIL20_592"/>
<evidence type="ECO:0000259" key="1">
    <source>
        <dbReference type="Pfam" id="PF13847"/>
    </source>
</evidence>
<dbReference type="EMBL" id="MDSU01000011">
    <property type="protein sequence ID" value="OSS42709.1"/>
    <property type="molecule type" value="Genomic_DNA"/>
</dbReference>
<dbReference type="RefSeq" id="WP_086033335.1">
    <property type="nucleotide sequence ID" value="NZ_MDSU01000011.1"/>
</dbReference>
<dbReference type="InterPro" id="IPR029063">
    <property type="entry name" value="SAM-dependent_MTases_sf"/>
</dbReference>
<organism evidence="2 3">
    <name type="scientific">Desulfurella amilsii</name>
    <dbReference type="NCBI Taxonomy" id="1562698"/>
    <lineage>
        <taxon>Bacteria</taxon>
        <taxon>Pseudomonadati</taxon>
        <taxon>Campylobacterota</taxon>
        <taxon>Desulfurellia</taxon>
        <taxon>Desulfurellales</taxon>
        <taxon>Desulfurellaceae</taxon>
        <taxon>Desulfurella</taxon>
    </lineage>
</organism>
<dbReference type="Pfam" id="PF13847">
    <property type="entry name" value="Methyltransf_31"/>
    <property type="match status" value="1"/>
</dbReference>
<dbReference type="Gene3D" id="3.40.50.150">
    <property type="entry name" value="Vaccinia Virus protein VP39"/>
    <property type="match status" value="1"/>
</dbReference>
<dbReference type="CDD" id="cd02440">
    <property type="entry name" value="AdoMet_MTases"/>
    <property type="match status" value="1"/>
</dbReference>
<keyword evidence="3" id="KW-1185">Reference proteome</keyword>
<proteinExistence type="predicted"/>